<feature type="repeat" description="ANK" evidence="3">
    <location>
        <begin position="30"/>
        <end position="54"/>
    </location>
</feature>
<feature type="non-terminal residue" evidence="4">
    <location>
        <position position="1"/>
    </location>
</feature>
<evidence type="ECO:0000313" key="5">
    <source>
        <dbReference type="Proteomes" id="UP000738349"/>
    </source>
</evidence>
<keyword evidence="2 3" id="KW-0040">ANK repeat</keyword>
<dbReference type="AlphaFoldDB" id="A0A9P9I948"/>
<dbReference type="PANTHER" id="PTHR24171:SF10">
    <property type="entry name" value="ANKYRIN REPEAT DOMAIN-CONTAINING PROTEIN 29-LIKE"/>
    <property type="match status" value="1"/>
</dbReference>
<dbReference type="EMBL" id="JAGMUV010000037">
    <property type="protein sequence ID" value="KAH7112638.1"/>
    <property type="molecule type" value="Genomic_DNA"/>
</dbReference>
<protein>
    <recommendedName>
        <fullName evidence="6">Ankyrin</fullName>
    </recommendedName>
</protein>
<reference evidence="4" key="1">
    <citation type="journal article" date="2021" name="Nat. Commun.">
        <title>Genetic determinants of endophytism in the Arabidopsis root mycobiome.</title>
        <authorList>
            <person name="Mesny F."/>
            <person name="Miyauchi S."/>
            <person name="Thiergart T."/>
            <person name="Pickel B."/>
            <person name="Atanasova L."/>
            <person name="Karlsson M."/>
            <person name="Huettel B."/>
            <person name="Barry K.W."/>
            <person name="Haridas S."/>
            <person name="Chen C."/>
            <person name="Bauer D."/>
            <person name="Andreopoulos W."/>
            <person name="Pangilinan J."/>
            <person name="LaButti K."/>
            <person name="Riley R."/>
            <person name="Lipzen A."/>
            <person name="Clum A."/>
            <person name="Drula E."/>
            <person name="Henrissat B."/>
            <person name="Kohler A."/>
            <person name="Grigoriev I.V."/>
            <person name="Martin F.M."/>
            <person name="Hacquard S."/>
        </authorList>
    </citation>
    <scope>NUCLEOTIDE SEQUENCE</scope>
    <source>
        <strain evidence="4">MPI-CAGE-AT-0147</strain>
    </source>
</reference>
<dbReference type="Gene3D" id="1.25.40.20">
    <property type="entry name" value="Ankyrin repeat-containing domain"/>
    <property type="match status" value="1"/>
</dbReference>
<evidence type="ECO:0000256" key="3">
    <source>
        <dbReference type="PROSITE-ProRule" id="PRU00023"/>
    </source>
</evidence>
<dbReference type="InterPro" id="IPR002110">
    <property type="entry name" value="Ankyrin_rpt"/>
</dbReference>
<dbReference type="PANTHER" id="PTHR24171">
    <property type="entry name" value="ANKYRIN REPEAT DOMAIN-CONTAINING PROTEIN 39-RELATED"/>
    <property type="match status" value="1"/>
</dbReference>
<sequence length="57" mass="5928">LTGAAENGHDAVAKLLLVSGRVDVDSRSNDGWTPLSWAAENSHDAVIKLLLGSGKVD</sequence>
<dbReference type="Proteomes" id="UP000738349">
    <property type="component" value="Unassembled WGS sequence"/>
</dbReference>
<dbReference type="SUPFAM" id="SSF48403">
    <property type="entry name" value="Ankyrin repeat"/>
    <property type="match status" value="1"/>
</dbReference>
<comment type="caution">
    <text evidence="4">The sequence shown here is derived from an EMBL/GenBank/DDBJ whole genome shotgun (WGS) entry which is preliminary data.</text>
</comment>
<keyword evidence="5" id="KW-1185">Reference proteome</keyword>
<dbReference type="InterPro" id="IPR036770">
    <property type="entry name" value="Ankyrin_rpt-contain_sf"/>
</dbReference>
<feature type="non-terminal residue" evidence="4">
    <location>
        <position position="57"/>
    </location>
</feature>
<dbReference type="OrthoDB" id="341259at2759"/>
<gene>
    <name evidence="4" type="ORF">EDB81DRAFT_623947</name>
</gene>
<evidence type="ECO:0000313" key="4">
    <source>
        <dbReference type="EMBL" id="KAH7112638.1"/>
    </source>
</evidence>
<accession>A0A9P9I948</accession>
<evidence type="ECO:0008006" key="6">
    <source>
        <dbReference type="Google" id="ProtNLM"/>
    </source>
</evidence>
<dbReference type="PROSITE" id="PS50088">
    <property type="entry name" value="ANK_REPEAT"/>
    <property type="match status" value="1"/>
</dbReference>
<proteinExistence type="predicted"/>
<evidence type="ECO:0000256" key="2">
    <source>
        <dbReference type="ARBA" id="ARBA00023043"/>
    </source>
</evidence>
<keyword evidence="1" id="KW-0677">Repeat</keyword>
<dbReference type="Pfam" id="PF12796">
    <property type="entry name" value="Ank_2"/>
    <property type="match status" value="1"/>
</dbReference>
<evidence type="ECO:0000256" key="1">
    <source>
        <dbReference type="ARBA" id="ARBA00022737"/>
    </source>
</evidence>
<dbReference type="PROSITE" id="PS50297">
    <property type="entry name" value="ANK_REP_REGION"/>
    <property type="match status" value="1"/>
</dbReference>
<organism evidence="4 5">
    <name type="scientific">Dactylonectria macrodidyma</name>
    <dbReference type="NCBI Taxonomy" id="307937"/>
    <lineage>
        <taxon>Eukaryota</taxon>
        <taxon>Fungi</taxon>
        <taxon>Dikarya</taxon>
        <taxon>Ascomycota</taxon>
        <taxon>Pezizomycotina</taxon>
        <taxon>Sordariomycetes</taxon>
        <taxon>Hypocreomycetidae</taxon>
        <taxon>Hypocreales</taxon>
        <taxon>Nectriaceae</taxon>
        <taxon>Dactylonectria</taxon>
    </lineage>
</organism>
<name>A0A9P9I948_9HYPO</name>